<dbReference type="Proteomes" id="UP000548582">
    <property type="component" value="Unassembled WGS sequence"/>
</dbReference>
<dbReference type="PROSITE" id="PS50949">
    <property type="entry name" value="HTH_GNTR"/>
    <property type="match status" value="1"/>
</dbReference>
<evidence type="ECO:0000313" key="5">
    <source>
        <dbReference type="EMBL" id="NMJ43375.1"/>
    </source>
</evidence>
<dbReference type="Pfam" id="PF00392">
    <property type="entry name" value="GntR"/>
    <property type="match status" value="1"/>
</dbReference>
<dbReference type="InterPro" id="IPR000524">
    <property type="entry name" value="Tscrpt_reg_HTH_GntR"/>
</dbReference>
<dbReference type="EMBL" id="JABBKX010000007">
    <property type="protein sequence ID" value="NMJ43375.1"/>
    <property type="molecule type" value="Genomic_DNA"/>
</dbReference>
<dbReference type="GO" id="GO:0003700">
    <property type="term" value="F:DNA-binding transcription factor activity"/>
    <property type="evidence" value="ECO:0007669"/>
    <property type="project" value="InterPro"/>
</dbReference>
<keyword evidence="2" id="KW-0238">DNA-binding</keyword>
<dbReference type="Gene3D" id="1.20.120.530">
    <property type="entry name" value="GntR ligand-binding domain-like"/>
    <property type="match status" value="1"/>
</dbReference>
<evidence type="ECO:0000313" key="6">
    <source>
        <dbReference type="Proteomes" id="UP000548582"/>
    </source>
</evidence>
<organism evidence="5 6">
    <name type="scientific">Neoroseomonas marina</name>
    <dbReference type="NCBI Taxonomy" id="1232220"/>
    <lineage>
        <taxon>Bacteria</taxon>
        <taxon>Pseudomonadati</taxon>
        <taxon>Pseudomonadota</taxon>
        <taxon>Alphaproteobacteria</taxon>
        <taxon>Acetobacterales</taxon>
        <taxon>Acetobacteraceae</taxon>
        <taxon>Neoroseomonas</taxon>
    </lineage>
</organism>
<dbReference type="InterPro" id="IPR011711">
    <property type="entry name" value="GntR_C"/>
</dbReference>
<dbReference type="AlphaFoldDB" id="A0A848EIV5"/>
<sequence length="245" mass="26184">MAPAAGSDETPGEAAYRRIRADVVLGRLAPGRKLGLDGLRGTYGVAIGTLREALFRLATEGLVLAEGQRGFAVAPVSPEDFREVAELRLLLECHAVAASFAAGDLDWEGGVVAAHHKLATLERRLLAGEKADAAQWKRYDREFHQALIAACGSETLLETYAAAYDRFLRYQMVAVVFRGAAAAEQHAALLDCALARDAPRAQRILRDHVEGCVEHVVQAGTLAPFAPRPRVAAQAAPRRAGGGAR</sequence>
<dbReference type="Pfam" id="PF07729">
    <property type="entry name" value="FCD"/>
    <property type="match status" value="1"/>
</dbReference>
<dbReference type="PANTHER" id="PTHR43537:SF20">
    <property type="entry name" value="HTH-TYPE TRANSCRIPTIONAL REPRESSOR GLAR"/>
    <property type="match status" value="1"/>
</dbReference>
<dbReference type="InterPro" id="IPR036388">
    <property type="entry name" value="WH-like_DNA-bd_sf"/>
</dbReference>
<name>A0A848EIV5_9PROT</name>
<reference evidence="5 6" key="1">
    <citation type="submission" date="2020-03" db="EMBL/GenBank/DDBJ databases">
        <authorList>
            <person name="Sun Q."/>
        </authorList>
    </citation>
    <scope>NUCLEOTIDE SEQUENCE [LARGE SCALE GENOMIC DNA]</scope>
    <source>
        <strain evidence="5 6">JC162</strain>
    </source>
</reference>
<dbReference type="SMART" id="SM00895">
    <property type="entry name" value="FCD"/>
    <property type="match status" value="1"/>
</dbReference>
<gene>
    <name evidence="5" type="ORF">GWK16_19155</name>
</gene>
<dbReference type="RefSeq" id="WP_170055573.1">
    <property type="nucleotide sequence ID" value="NZ_JABBKX010000007.1"/>
</dbReference>
<dbReference type="SUPFAM" id="SSF46785">
    <property type="entry name" value="Winged helix' DNA-binding domain"/>
    <property type="match status" value="1"/>
</dbReference>
<keyword evidence="6" id="KW-1185">Reference proteome</keyword>
<accession>A0A848EIV5</accession>
<keyword evidence="1" id="KW-0805">Transcription regulation</keyword>
<evidence type="ECO:0000256" key="2">
    <source>
        <dbReference type="ARBA" id="ARBA00023125"/>
    </source>
</evidence>
<dbReference type="InterPro" id="IPR008920">
    <property type="entry name" value="TF_FadR/GntR_C"/>
</dbReference>
<protein>
    <submittedName>
        <fullName evidence="5">FCD domain-containing protein</fullName>
    </submittedName>
</protein>
<evidence type="ECO:0000259" key="4">
    <source>
        <dbReference type="PROSITE" id="PS50949"/>
    </source>
</evidence>
<feature type="domain" description="HTH gntR-type" evidence="4">
    <location>
        <begin position="9"/>
        <end position="76"/>
    </location>
</feature>
<proteinExistence type="predicted"/>
<dbReference type="InterPro" id="IPR036390">
    <property type="entry name" value="WH_DNA-bd_sf"/>
</dbReference>
<dbReference type="Gene3D" id="1.10.10.10">
    <property type="entry name" value="Winged helix-like DNA-binding domain superfamily/Winged helix DNA-binding domain"/>
    <property type="match status" value="1"/>
</dbReference>
<evidence type="ECO:0000256" key="1">
    <source>
        <dbReference type="ARBA" id="ARBA00023015"/>
    </source>
</evidence>
<dbReference type="PANTHER" id="PTHR43537">
    <property type="entry name" value="TRANSCRIPTIONAL REGULATOR, GNTR FAMILY"/>
    <property type="match status" value="1"/>
</dbReference>
<keyword evidence="3" id="KW-0804">Transcription</keyword>
<dbReference type="SUPFAM" id="SSF48008">
    <property type="entry name" value="GntR ligand-binding domain-like"/>
    <property type="match status" value="1"/>
</dbReference>
<evidence type="ECO:0000256" key="3">
    <source>
        <dbReference type="ARBA" id="ARBA00023163"/>
    </source>
</evidence>
<comment type="caution">
    <text evidence="5">The sequence shown here is derived from an EMBL/GenBank/DDBJ whole genome shotgun (WGS) entry which is preliminary data.</text>
</comment>
<dbReference type="SMART" id="SM00345">
    <property type="entry name" value="HTH_GNTR"/>
    <property type="match status" value="1"/>
</dbReference>
<dbReference type="GO" id="GO:0003677">
    <property type="term" value="F:DNA binding"/>
    <property type="evidence" value="ECO:0007669"/>
    <property type="project" value="UniProtKB-KW"/>
</dbReference>